<evidence type="ECO:0000259" key="10">
    <source>
        <dbReference type="PROSITE" id="PS50836"/>
    </source>
</evidence>
<dbReference type="PROSITE" id="PS50836">
    <property type="entry name" value="DOMON"/>
    <property type="match status" value="1"/>
</dbReference>
<evidence type="ECO:0000313" key="13">
    <source>
        <dbReference type="Proteomes" id="UP000779574"/>
    </source>
</evidence>
<dbReference type="SMART" id="SM00664">
    <property type="entry name" value="DoH"/>
    <property type="match status" value="1"/>
</dbReference>
<dbReference type="InterPro" id="IPR015920">
    <property type="entry name" value="Cellobiose_DH-like_cyt"/>
</dbReference>
<evidence type="ECO:0000256" key="8">
    <source>
        <dbReference type="SAM" id="Phobius"/>
    </source>
</evidence>
<proteinExistence type="predicted"/>
<keyword evidence="5 8" id="KW-1133">Transmembrane helix</keyword>
<organism evidence="12 13">
    <name type="scientific">Aureobasidium melanogenum</name>
    <name type="common">Aureobasidium pullulans var. melanogenum</name>
    <dbReference type="NCBI Taxonomy" id="46634"/>
    <lineage>
        <taxon>Eukaryota</taxon>
        <taxon>Fungi</taxon>
        <taxon>Dikarya</taxon>
        <taxon>Ascomycota</taxon>
        <taxon>Pezizomycotina</taxon>
        <taxon>Dothideomycetes</taxon>
        <taxon>Dothideomycetidae</taxon>
        <taxon>Dothideales</taxon>
        <taxon>Saccotheciaceae</taxon>
        <taxon>Aureobasidium</taxon>
    </lineage>
</organism>
<dbReference type="InterPro" id="IPR006593">
    <property type="entry name" value="Cyt_b561/ferric_Rdtase_TM"/>
</dbReference>
<keyword evidence="4" id="KW-0249">Electron transport</keyword>
<dbReference type="Pfam" id="PF03188">
    <property type="entry name" value="Cytochrom_B561"/>
    <property type="match status" value="1"/>
</dbReference>
<reference evidence="12" key="1">
    <citation type="journal article" date="2021" name="J Fungi (Basel)">
        <title>Virulence traits and population genomics of the black yeast Aureobasidium melanogenum.</title>
        <authorList>
            <person name="Cernosa A."/>
            <person name="Sun X."/>
            <person name="Gostincar C."/>
            <person name="Fang C."/>
            <person name="Gunde-Cimerman N."/>
            <person name="Song Z."/>
        </authorList>
    </citation>
    <scope>NUCLEOTIDE SEQUENCE</scope>
    <source>
        <strain evidence="12">EXF-9911</strain>
    </source>
</reference>
<keyword evidence="6 8" id="KW-0472">Membrane</keyword>
<dbReference type="PROSITE" id="PS50939">
    <property type="entry name" value="CYTOCHROME_B561"/>
    <property type="match status" value="1"/>
</dbReference>
<evidence type="ECO:0000256" key="3">
    <source>
        <dbReference type="ARBA" id="ARBA00022692"/>
    </source>
</evidence>
<feature type="transmembrane region" description="Helical" evidence="8">
    <location>
        <begin position="320"/>
        <end position="338"/>
    </location>
</feature>
<protein>
    <submittedName>
        <fullName evidence="12">CBD9-like protein</fullName>
    </submittedName>
</protein>
<evidence type="ECO:0000256" key="7">
    <source>
        <dbReference type="SAM" id="MobiDB-lite"/>
    </source>
</evidence>
<dbReference type="CDD" id="cd08760">
    <property type="entry name" value="Cyt_b561_FRRS1_like"/>
    <property type="match status" value="1"/>
</dbReference>
<dbReference type="Proteomes" id="UP000779574">
    <property type="component" value="Unassembled WGS sequence"/>
</dbReference>
<feature type="transmembrane region" description="Helical" evidence="8">
    <location>
        <begin position="283"/>
        <end position="308"/>
    </location>
</feature>
<evidence type="ECO:0000259" key="11">
    <source>
        <dbReference type="PROSITE" id="PS50939"/>
    </source>
</evidence>
<keyword evidence="2" id="KW-0813">Transport</keyword>
<dbReference type="InterPro" id="IPR005018">
    <property type="entry name" value="DOMON_domain"/>
</dbReference>
<feature type="signal peptide" evidence="9">
    <location>
        <begin position="1"/>
        <end position="19"/>
    </location>
</feature>
<dbReference type="CDD" id="cd09630">
    <property type="entry name" value="CDH_like_cytochrome"/>
    <property type="match status" value="1"/>
</dbReference>
<name>A0A9P8ERK4_AURME</name>
<dbReference type="GO" id="GO:0016020">
    <property type="term" value="C:membrane"/>
    <property type="evidence" value="ECO:0007669"/>
    <property type="project" value="UniProtKB-SubCell"/>
</dbReference>
<dbReference type="PANTHER" id="PTHR47797">
    <property type="entry name" value="DEHYDROGENASE, PUTATIVE (AFU_ORTHOLOGUE AFUA_8G05805)-RELATED"/>
    <property type="match status" value="1"/>
</dbReference>
<keyword evidence="9" id="KW-0732">Signal</keyword>
<evidence type="ECO:0000256" key="9">
    <source>
        <dbReference type="SAM" id="SignalP"/>
    </source>
</evidence>
<reference evidence="12" key="2">
    <citation type="submission" date="2021-08" db="EMBL/GenBank/DDBJ databases">
        <authorList>
            <person name="Gostincar C."/>
            <person name="Sun X."/>
            <person name="Song Z."/>
            <person name="Gunde-Cimerman N."/>
        </authorList>
    </citation>
    <scope>NUCLEOTIDE SEQUENCE</scope>
    <source>
        <strain evidence="12">EXF-9911</strain>
    </source>
</reference>
<gene>
    <name evidence="12" type="ORF">KCU76_g3971</name>
</gene>
<comment type="subcellular location">
    <subcellularLocation>
        <location evidence="1">Membrane</location>
    </subcellularLocation>
</comment>
<evidence type="ECO:0000313" key="12">
    <source>
        <dbReference type="EMBL" id="KAG9696132.1"/>
    </source>
</evidence>
<evidence type="ECO:0000256" key="4">
    <source>
        <dbReference type="ARBA" id="ARBA00022982"/>
    </source>
</evidence>
<feature type="transmembrane region" description="Helical" evidence="8">
    <location>
        <begin position="251"/>
        <end position="271"/>
    </location>
</feature>
<dbReference type="PANTHER" id="PTHR47797:SF3">
    <property type="entry name" value="CYTOCHROME B561 DOMAIN-CONTAINING PROTEIN"/>
    <property type="match status" value="1"/>
</dbReference>
<feature type="region of interest" description="Disordered" evidence="7">
    <location>
        <begin position="190"/>
        <end position="209"/>
    </location>
</feature>
<feature type="domain" description="Cytochrome b561" evidence="11">
    <location>
        <begin position="181"/>
        <end position="375"/>
    </location>
</feature>
<feature type="compositionally biased region" description="Gly residues" evidence="7">
    <location>
        <begin position="196"/>
        <end position="206"/>
    </location>
</feature>
<dbReference type="Pfam" id="PF16010">
    <property type="entry name" value="CDH-cyt"/>
    <property type="match status" value="1"/>
</dbReference>
<feature type="non-terminal residue" evidence="12">
    <location>
        <position position="400"/>
    </location>
</feature>
<evidence type="ECO:0000256" key="5">
    <source>
        <dbReference type="ARBA" id="ARBA00022989"/>
    </source>
</evidence>
<feature type="transmembrane region" description="Helical" evidence="8">
    <location>
        <begin position="350"/>
        <end position="370"/>
    </location>
</feature>
<dbReference type="SUPFAM" id="SSF49344">
    <property type="entry name" value="CBD9-like"/>
    <property type="match status" value="1"/>
</dbReference>
<feature type="chain" id="PRO_5040314976" evidence="9">
    <location>
        <begin position="20"/>
        <end position="400"/>
    </location>
</feature>
<feature type="domain" description="DOMON" evidence="10">
    <location>
        <begin position="34"/>
        <end position="151"/>
    </location>
</feature>
<feature type="transmembrane region" description="Helical" evidence="8">
    <location>
        <begin position="224"/>
        <end position="244"/>
    </location>
</feature>
<dbReference type="Gene3D" id="2.60.40.1210">
    <property type="entry name" value="Cellobiose dehydrogenase, cytochrome domain"/>
    <property type="match status" value="1"/>
</dbReference>
<dbReference type="Gene3D" id="1.20.120.1770">
    <property type="match status" value="1"/>
</dbReference>
<evidence type="ECO:0000256" key="1">
    <source>
        <dbReference type="ARBA" id="ARBA00004370"/>
    </source>
</evidence>
<sequence>MMSPFFFTLLSAFFVVAFAGNGTSTYTFQHQGSTAFHLDLGLNTTGNDLYFNMSAPSTYSWLAFGIGGQMKNSFMFIGYPSSNGSGVTLSPRLSTGHSQPQYTSSKEVQVRSSSITNGTYQLMGVCYNCTAWSLGTMDTTSTNQPFIFALGPSTDTISSDSMSQNIAQHTMYNSFSMDMTQAAFSGSNTPALNSGGNSGSTHGGSSSGSSHAASENVYNRVHGIFMAIAFVILFPLGVLVLRLGHSVIGHGIIQATAYCFVIIGFGTGVYLSDKFGYNEYNTAHQIIGLVLFALLAIQALGGLIHHLLFRRGHKTIIGKVHMFLGIGLIILGIVNVPLGLNQAGDSNYNTAYIIVVAILGAIYLALRFFALWRNRRETKREGSEKGVLRRGSSSDETAVI</sequence>
<accession>A0A9P8ERK4</accession>
<comment type="caution">
    <text evidence="12">The sequence shown here is derived from an EMBL/GenBank/DDBJ whole genome shotgun (WGS) entry which is preliminary data.</text>
</comment>
<dbReference type="EMBL" id="JAHFXF010000111">
    <property type="protein sequence ID" value="KAG9696132.1"/>
    <property type="molecule type" value="Genomic_DNA"/>
</dbReference>
<keyword evidence="3 8" id="KW-0812">Transmembrane</keyword>
<dbReference type="AlphaFoldDB" id="A0A9P8ERK4"/>
<evidence type="ECO:0000256" key="6">
    <source>
        <dbReference type="ARBA" id="ARBA00023136"/>
    </source>
</evidence>
<dbReference type="SMART" id="SM00665">
    <property type="entry name" value="B561"/>
    <property type="match status" value="1"/>
</dbReference>
<evidence type="ECO:0000256" key="2">
    <source>
        <dbReference type="ARBA" id="ARBA00022448"/>
    </source>
</evidence>
<dbReference type="OrthoDB" id="19261at2759"/>